<reference evidence="2" key="2">
    <citation type="submission" date="2015-07" db="EMBL/GenBank/DDBJ databases">
        <title>MeaNS - Measles Nucleotide Surveillance Program.</title>
        <authorList>
            <person name="Tran T."/>
            <person name="Druce J."/>
        </authorList>
    </citation>
    <scope>NUCLEOTIDE SEQUENCE</scope>
    <source>
        <strain evidence="2">DSM 9887</strain>
    </source>
</reference>
<accession>A0A0K9YW95</accession>
<dbReference type="Pfam" id="PF08863">
    <property type="entry name" value="YolD"/>
    <property type="match status" value="1"/>
</dbReference>
<gene>
    <name evidence="2" type="ORF">ADS79_14110</name>
    <name evidence="1" type="ORF">BRE01_62700</name>
</gene>
<evidence type="ECO:0000313" key="4">
    <source>
        <dbReference type="Proteomes" id="UP000319578"/>
    </source>
</evidence>
<dbReference type="PATRIC" id="fig|54915.3.peg.1846"/>
<dbReference type="RefSeq" id="WP_049739004.1">
    <property type="nucleotide sequence ID" value="NZ_BJON01000031.1"/>
</dbReference>
<evidence type="ECO:0000313" key="3">
    <source>
        <dbReference type="Proteomes" id="UP000036834"/>
    </source>
</evidence>
<protein>
    <recommendedName>
        <fullName evidence="5">YolD-like protein</fullName>
    </recommendedName>
</protein>
<reference evidence="3" key="1">
    <citation type="submission" date="2015-07" db="EMBL/GenBank/DDBJ databases">
        <title>Genome sequencing project for genomic taxonomy and phylogenomics of Bacillus-like bacteria.</title>
        <authorList>
            <person name="Liu B."/>
            <person name="Wang J."/>
            <person name="Zhu Y."/>
            <person name="Liu G."/>
            <person name="Chen Q."/>
            <person name="Chen Z."/>
            <person name="Lan J."/>
            <person name="Che J."/>
            <person name="Ge C."/>
            <person name="Shi H."/>
            <person name="Pan Z."/>
            <person name="Liu X."/>
        </authorList>
    </citation>
    <scope>NUCLEOTIDE SEQUENCE [LARGE SCALE GENOMIC DNA]</scope>
    <source>
        <strain evidence="3">DSM 9887</strain>
    </source>
</reference>
<dbReference type="Proteomes" id="UP000319578">
    <property type="component" value="Unassembled WGS sequence"/>
</dbReference>
<organism evidence="2 3">
    <name type="scientific">Brevibacillus reuszeri</name>
    <dbReference type="NCBI Taxonomy" id="54915"/>
    <lineage>
        <taxon>Bacteria</taxon>
        <taxon>Bacillati</taxon>
        <taxon>Bacillota</taxon>
        <taxon>Bacilli</taxon>
        <taxon>Bacillales</taxon>
        <taxon>Paenibacillaceae</taxon>
        <taxon>Brevibacillus</taxon>
    </lineage>
</organism>
<keyword evidence="4" id="KW-1185">Reference proteome</keyword>
<dbReference type="EMBL" id="BJON01000031">
    <property type="protein sequence ID" value="GED72568.1"/>
    <property type="molecule type" value="Genomic_DNA"/>
</dbReference>
<dbReference type="Proteomes" id="UP000036834">
    <property type="component" value="Unassembled WGS sequence"/>
</dbReference>
<sequence length="113" mass="13157">MSKKINDLFGSMRMMLPEHRTAIIDHGEESGLQAKPDVDEDDFGEMCFRIYDSTQYDYSITVKWFQKVKGSLGTLEESWGIVKEIDVNRKQFKLVSDWDSEWIKIESLVSVTK</sequence>
<evidence type="ECO:0000313" key="2">
    <source>
        <dbReference type="EMBL" id="KNB72953.1"/>
    </source>
</evidence>
<dbReference type="EMBL" id="LGIQ01000007">
    <property type="protein sequence ID" value="KNB72953.1"/>
    <property type="molecule type" value="Genomic_DNA"/>
</dbReference>
<evidence type="ECO:0008006" key="5">
    <source>
        <dbReference type="Google" id="ProtNLM"/>
    </source>
</evidence>
<dbReference type="OrthoDB" id="2476215at2"/>
<dbReference type="InterPro" id="IPR014962">
    <property type="entry name" value="YolD"/>
</dbReference>
<evidence type="ECO:0000313" key="1">
    <source>
        <dbReference type="EMBL" id="GED72568.1"/>
    </source>
</evidence>
<comment type="caution">
    <text evidence="2">The sequence shown here is derived from an EMBL/GenBank/DDBJ whole genome shotgun (WGS) entry which is preliminary data.</text>
</comment>
<name>A0A0K9YW95_9BACL</name>
<proteinExistence type="predicted"/>
<dbReference type="AlphaFoldDB" id="A0A0K9YW95"/>
<reference evidence="1 4" key="3">
    <citation type="submission" date="2019-06" db="EMBL/GenBank/DDBJ databases">
        <title>Whole genome shotgun sequence of Brevibacillus reuszeri NBRC 15719.</title>
        <authorList>
            <person name="Hosoyama A."/>
            <person name="Uohara A."/>
            <person name="Ohji S."/>
            <person name="Ichikawa N."/>
        </authorList>
    </citation>
    <scope>NUCLEOTIDE SEQUENCE [LARGE SCALE GENOMIC DNA]</scope>
    <source>
        <strain evidence="1 4">NBRC 15719</strain>
    </source>
</reference>